<dbReference type="AlphaFoldDB" id="A0A6G0XL12"/>
<evidence type="ECO:0000313" key="4">
    <source>
        <dbReference type="Proteomes" id="UP000481153"/>
    </source>
</evidence>
<evidence type="ECO:0000259" key="1">
    <source>
        <dbReference type="PROSITE" id="PS50003"/>
    </source>
</evidence>
<dbReference type="GO" id="GO:0046872">
    <property type="term" value="F:metal ion binding"/>
    <property type="evidence" value="ECO:0007669"/>
    <property type="project" value="InterPro"/>
</dbReference>
<dbReference type="PROSITE" id="PS51043">
    <property type="entry name" value="DDHD"/>
    <property type="match status" value="1"/>
</dbReference>
<comment type="caution">
    <text evidence="3">The sequence shown here is derived from an EMBL/GenBank/DDBJ whole genome shotgun (WGS) entry which is preliminary data.</text>
</comment>
<dbReference type="PANTHER" id="PTHR23509:SF10">
    <property type="entry name" value="LD21067P"/>
    <property type="match status" value="1"/>
</dbReference>
<protein>
    <recommendedName>
        <fullName evidence="5">DDHD domain-containing protein</fullName>
    </recommendedName>
</protein>
<dbReference type="SUPFAM" id="SSF53474">
    <property type="entry name" value="alpha/beta-Hydrolases"/>
    <property type="match status" value="1"/>
</dbReference>
<keyword evidence="4" id="KW-1185">Reference proteome</keyword>
<organism evidence="3 4">
    <name type="scientific">Aphanomyces euteiches</name>
    <dbReference type="NCBI Taxonomy" id="100861"/>
    <lineage>
        <taxon>Eukaryota</taxon>
        <taxon>Sar</taxon>
        <taxon>Stramenopiles</taxon>
        <taxon>Oomycota</taxon>
        <taxon>Saprolegniomycetes</taxon>
        <taxon>Saprolegniales</taxon>
        <taxon>Verrucalvaceae</taxon>
        <taxon>Aphanomyces</taxon>
    </lineage>
</organism>
<dbReference type="InterPro" id="IPR001849">
    <property type="entry name" value="PH_domain"/>
</dbReference>
<dbReference type="InterPro" id="IPR004177">
    <property type="entry name" value="DDHD_dom"/>
</dbReference>
<dbReference type="Pfam" id="PF02862">
    <property type="entry name" value="DDHD"/>
    <property type="match status" value="1"/>
</dbReference>
<dbReference type="EMBL" id="VJMJ01000041">
    <property type="protein sequence ID" value="KAF0741059.1"/>
    <property type="molecule type" value="Genomic_DNA"/>
</dbReference>
<evidence type="ECO:0000259" key="2">
    <source>
        <dbReference type="PROSITE" id="PS51043"/>
    </source>
</evidence>
<feature type="domain" description="PH" evidence="1">
    <location>
        <begin position="473"/>
        <end position="582"/>
    </location>
</feature>
<dbReference type="InterPro" id="IPR058055">
    <property type="entry name" value="PA-PLA1"/>
</dbReference>
<gene>
    <name evidence="3" type="ORF">Ae201684_003631</name>
</gene>
<dbReference type="SMART" id="SM01127">
    <property type="entry name" value="DDHD"/>
    <property type="match status" value="1"/>
</dbReference>
<dbReference type="PANTHER" id="PTHR23509">
    <property type="entry name" value="PA-PL1 PHOSPHOLIPASE FAMILY"/>
    <property type="match status" value="1"/>
</dbReference>
<accession>A0A6G0XL12</accession>
<dbReference type="GO" id="GO:0004620">
    <property type="term" value="F:phospholipase activity"/>
    <property type="evidence" value="ECO:0007669"/>
    <property type="project" value="TreeGrafter"/>
</dbReference>
<reference evidence="3 4" key="1">
    <citation type="submission" date="2019-07" db="EMBL/GenBank/DDBJ databases">
        <title>Genomics analysis of Aphanomyces spp. identifies a new class of oomycete effector associated with host adaptation.</title>
        <authorList>
            <person name="Gaulin E."/>
        </authorList>
    </citation>
    <scope>NUCLEOTIDE SEQUENCE [LARGE SCALE GENOMIC DNA]</scope>
    <source>
        <strain evidence="3 4">ATCC 201684</strain>
    </source>
</reference>
<dbReference type="Proteomes" id="UP000481153">
    <property type="component" value="Unassembled WGS sequence"/>
</dbReference>
<name>A0A6G0XL12_9STRA</name>
<proteinExistence type="predicted"/>
<dbReference type="GO" id="GO:0005737">
    <property type="term" value="C:cytoplasm"/>
    <property type="evidence" value="ECO:0007669"/>
    <property type="project" value="TreeGrafter"/>
</dbReference>
<evidence type="ECO:0008006" key="5">
    <source>
        <dbReference type="Google" id="ProtNLM"/>
    </source>
</evidence>
<dbReference type="PROSITE" id="PS50003">
    <property type="entry name" value="PH_DOMAIN"/>
    <property type="match status" value="1"/>
</dbReference>
<sequence>MVAQAESVHISTPHLEELDVLVSEIEICTAAAKKASVSLLGQAPVIPRTEFSTALEALESCLAAARVALDHLNDVEKAAADENTKELAKKEGVEETSTEDNNVIEPNVGIYSSETDVAGSVQDHAQTQDSNEVQVDIVNHLMFVIHGIGEHTDFQDGQLSGTPELVGEYPVFRELFRTTRETFLSQEIPLALEIQSIEWHDEVHASGVDSVFDSIAPEGSDKIRQFNKRAFMDLLYYTAPKFSQVIVQSVTSQLNAKYKRFLDHHPGWDGQVSIFSHSLGTIIAYDILTHDAGDVSNIGVHYPGLEFAVENLFCAGSPVPVMVLSRGDVNLDPNGPESFKPPKVNHYYNFFHPLDPIGYRVEPLFQRKMSKVPAVQLIAADSVKNKSFAELIQLYPDPTRQDFILRRQAMEGMIDLAYAPFSHSSYWTSQDVVLFALLQICRPVADKIRAVQGAKAVLVPRHLTHFTPHERPRLATTAEVRDRSSGGWFPKSIILGHNQSLYNLSSSKEFACTKKWSIPLSANSRVEPVANDPLSLKLVPDTTNSLFSMLPPNSSVNATHVLKAATTDLRDEWVIAIQHVIENAGAAKPTRGFDTTGLVLPNGTSVDYFGAIKTSVLSNVWGSKWFVLHHSTLDCFDSVPPSDKWAHFSIVKAFISSREVKVVRFVNARGTTVSVKFSSEGLFDTWVDAIRSTKTCNTVQDDTIL</sequence>
<evidence type="ECO:0000313" key="3">
    <source>
        <dbReference type="EMBL" id="KAF0741059.1"/>
    </source>
</evidence>
<feature type="domain" description="DDHD" evidence="2">
    <location>
        <begin position="305"/>
        <end position="442"/>
    </location>
</feature>
<dbReference type="VEuPathDB" id="FungiDB:AeMF1_005647"/>
<dbReference type="InterPro" id="IPR029058">
    <property type="entry name" value="AB_hydrolase_fold"/>
</dbReference>